<dbReference type="GO" id="GO:0005737">
    <property type="term" value="C:cytoplasm"/>
    <property type="evidence" value="ECO:0007669"/>
    <property type="project" value="TreeGrafter"/>
</dbReference>
<gene>
    <name evidence="2" type="ORF">A2U01_0014150</name>
</gene>
<comment type="caution">
    <text evidence="2">The sequence shown here is derived from an EMBL/GenBank/DDBJ whole genome shotgun (WGS) entry which is preliminary data.</text>
</comment>
<dbReference type="InterPro" id="IPR029209">
    <property type="entry name" value="DML1/Misato_tubulin"/>
</dbReference>
<dbReference type="InterPro" id="IPR036525">
    <property type="entry name" value="Tubulin/FtsZ_GTPase_sf"/>
</dbReference>
<reference evidence="2 3" key="1">
    <citation type="journal article" date="2018" name="Front. Plant Sci.">
        <title>Red Clover (Trifolium pratense) and Zigzag Clover (T. medium) - A Picture of Genomic Similarities and Differences.</title>
        <authorList>
            <person name="Dluhosova J."/>
            <person name="Istvanek J."/>
            <person name="Nedelnik J."/>
            <person name="Repkova J."/>
        </authorList>
    </citation>
    <scope>NUCLEOTIDE SEQUENCE [LARGE SCALE GENOMIC DNA]</scope>
    <source>
        <strain evidence="3">cv. 10/8</strain>
        <tissue evidence="2">Leaf</tissue>
    </source>
</reference>
<dbReference type="PANTHER" id="PTHR13391">
    <property type="entry name" value="MITOCHONDRIAL DISTRIBUTION REGULATOR MISATO"/>
    <property type="match status" value="1"/>
</dbReference>
<dbReference type="Pfam" id="PF14881">
    <property type="entry name" value="Tubulin_3"/>
    <property type="match status" value="1"/>
</dbReference>
<proteinExistence type="predicted"/>
<evidence type="ECO:0000313" key="3">
    <source>
        <dbReference type="Proteomes" id="UP000265520"/>
    </source>
</evidence>
<feature type="domain" description="DML1/Misato tubulin" evidence="1">
    <location>
        <begin position="72"/>
        <end position="137"/>
    </location>
</feature>
<evidence type="ECO:0000313" key="2">
    <source>
        <dbReference type="EMBL" id="MCH93202.1"/>
    </source>
</evidence>
<protein>
    <submittedName>
        <fullName evidence="2">Misato-like protein</fullName>
    </submittedName>
</protein>
<dbReference type="SUPFAM" id="SSF52490">
    <property type="entry name" value="Tubulin nucleotide-binding domain-like"/>
    <property type="match status" value="1"/>
</dbReference>
<evidence type="ECO:0000259" key="1">
    <source>
        <dbReference type="Pfam" id="PF14881"/>
    </source>
</evidence>
<dbReference type="GO" id="GO:0007005">
    <property type="term" value="P:mitochondrion organization"/>
    <property type="evidence" value="ECO:0007669"/>
    <property type="project" value="InterPro"/>
</dbReference>
<feature type="non-terminal residue" evidence="2">
    <location>
        <position position="137"/>
    </location>
</feature>
<keyword evidence="3" id="KW-1185">Reference proteome</keyword>
<dbReference type="PANTHER" id="PTHR13391:SF0">
    <property type="entry name" value="PROTEIN MISATO HOMOLOG 1"/>
    <property type="match status" value="1"/>
</dbReference>
<dbReference type="Proteomes" id="UP000265520">
    <property type="component" value="Unassembled WGS sequence"/>
</dbReference>
<dbReference type="AlphaFoldDB" id="A0A392N0T4"/>
<dbReference type="EMBL" id="LXQA010024381">
    <property type="protein sequence ID" value="MCH93202.1"/>
    <property type="molecule type" value="Genomic_DNA"/>
</dbReference>
<dbReference type="InterPro" id="IPR049942">
    <property type="entry name" value="DML1/Misato"/>
</dbReference>
<organism evidence="2 3">
    <name type="scientific">Trifolium medium</name>
    <dbReference type="NCBI Taxonomy" id="97028"/>
    <lineage>
        <taxon>Eukaryota</taxon>
        <taxon>Viridiplantae</taxon>
        <taxon>Streptophyta</taxon>
        <taxon>Embryophyta</taxon>
        <taxon>Tracheophyta</taxon>
        <taxon>Spermatophyta</taxon>
        <taxon>Magnoliopsida</taxon>
        <taxon>eudicotyledons</taxon>
        <taxon>Gunneridae</taxon>
        <taxon>Pentapetalae</taxon>
        <taxon>rosids</taxon>
        <taxon>fabids</taxon>
        <taxon>Fabales</taxon>
        <taxon>Fabaceae</taxon>
        <taxon>Papilionoideae</taxon>
        <taxon>50 kb inversion clade</taxon>
        <taxon>NPAAA clade</taxon>
        <taxon>Hologalegina</taxon>
        <taxon>IRL clade</taxon>
        <taxon>Trifolieae</taxon>
        <taxon>Trifolium</taxon>
    </lineage>
</organism>
<name>A0A392N0T4_9FABA</name>
<sequence>MSSRGTLYKEVAPTTSDIFTWTGEVSTQASEPHKKNLFLQRLYEEENLNMVNENSGSSSEDQDKDITECLENEVQFWTDYSKVHFHPQSLYELNGVWTDVEDFDNYGIGRDSFTWASQGEEISERLRFFIEECDHVQ</sequence>
<accession>A0A392N0T4</accession>